<evidence type="ECO:0000313" key="2">
    <source>
        <dbReference type="Proteomes" id="UP000828390"/>
    </source>
</evidence>
<organism evidence="1 2">
    <name type="scientific">Dreissena polymorpha</name>
    <name type="common">Zebra mussel</name>
    <name type="synonym">Mytilus polymorpha</name>
    <dbReference type="NCBI Taxonomy" id="45954"/>
    <lineage>
        <taxon>Eukaryota</taxon>
        <taxon>Metazoa</taxon>
        <taxon>Spiralia</taxon>
        <taxon>Lophotrochozoa</taxon>
        <taxon>Mollusca</taxon>
        <taxon>Bivalvia</taxon>
        <taxon>Autobranchia</taxon>
        <taxon>Heteroconchia</taxon>
        <taxon>Euheterodonta</taxon>
        <taxon>Imparidentia</taxon>
        <taxon>Neoheterodontei</taxon>
        <taxon>Myida</taxon>
        <taxon>Dreissenoidea</taxon>
        <taxon>Dreissenidae</taxon>
        <taxon>Dreissena</taxon>
    </lineage>
</organism>
<accession>A0A9D4M6V4</accession>
<evidence type="ECO:0000313" key="1">
    <source>
        <dbReference type="EMBL" id="KAH3871865.1"/>
    </source>
</evidence>
<dbReference type="Proteomes" id="UP000828390">
    <property type="component" value="Unassembled WGS sequence"/>
</dbReference>
<reference evidence="1" key="2">
    <citation type="submission" date="2020-11" db="EMBL/GenBank/DDBJ databases">
        <authorList>
            <person name="McCartney M.A."/>
            <person name="Auch B."/>
            <person name="Kono T."/>
            <person name="Mallez S."/>
            <person name="Becker A."/>
            <person name="Gohl D.M."/>
            <person name="Silverstein K.A.T."/>
            <person name="Koren S."/>
            <person name="Bechman K.B."/>
            <person name="Herman A."/>
            <person name="Abrahante J.E."/>
            <person name="Garbe J."/>
        </authorList>
    </citation>
    <scope>NUCLEOTIDE SEQUENCE</scope>
    <source>
        <strain evidence="1">Duluth1</strain>
        <tissue evidence="1">Whole animal</tissue>
    </source>
</reference>
<sequence length="121" mass="14280">MMSLLWNISKKLFSLKTDDTLYLGHGRKMKEDEPELHMNRELATGRLKSTVNRMKNKPEMIRKYAAVIEDQYDKEIIEKVEVNSSDGLMHYLPHHAVVTPKKKHYEITCRLRCFCENKKGK</sequence>
<keyword evidence="2" id="KW-1185">Reference proteome</keyword>
<proteinExistence type="predicted"/>
<dbReference type="EMBL" id="JAIWYP010000002">
    <property type="protein sequence ID" value="KAH3871865.1"/>
    <property type="molecule type" value="Genomic_DNA"/>
</dbReference>
<dbReference type="AlphaFoldDB" id="A0A9D4M6V4"/>
<gene>
    <name evidence="1" type="ORF">DPMN_035080</name>
</gene>
<reference evidence="1" key="1">
    <citation type="journal article" date="2019" name="bioRxiv">
        <title>The Genome of the Zebra Mussel, Dreissena polymorpha: A Resource for Invasive Species Research.</title>
        <authorList>
            <person name="McCartney M.A."/>
            <person name="Auch B."/>
            <person name="Kono T."/>
            <person name="Mallez S."/>
            <person name="Zhang Y."/>
            <person name="Obille A."/>
            <person name="Becker A."/>
            <person name="Abrahante J.E."/>
            <person name="Garbe J."/>
            <person name="Badalamenti J.P."/>
            <person name="Herman A."/>
            <person name="Mangelson H."/>
            <person name="Liachko I."/>
            <person name="Sullivan S."/>
            <person name="Sone E.D."/>
            <person name="Koren S."/>
            <person name="Silverstein K.A.T."/>
            <person name="Beckman K.B."/>
            <person name="Gohl D.M."/>
        </authorList>
    </citation>
    <scope>NUCLEOTIDE SEQUENCE</scope>
    <source>
        <strain evidence="1">Duluth1</strain>
        <tissue evidence="1">Whole animal</tissue>
    </source>
</reference>
<name>A0A9D4M6V4_DREPO</name>
<protein>
    <submittedName>
        <fullName evidence="1">Uncharacterized protein</fullName>
    </submittedName>
</protein>
<comment type="caution">
    <text evidence="1">The sequence shown here is derived from an EMBL/GenBank/DDBJ whole genome shotgun (WGS) entry which is preliminary data.</text>
</comment>